<comment type="similarity">
    <text evidence="2">Belongs to the DsrC/TusE family.</text>
</comment>
<evidence type="ECO:0000256" key="1">
    <source>
        <dbReference type="ARBA" id="ARBA00004496"/>
    </source>
</evidence>
<dbReference type="GO" id="GO:0097163">
    <property type="term" value="F:sulfur carrier activity"/>
    <property type="evidence" value="ECO:0007669"/>
    <property type="project" value="TreeGrafter"/>
</dbReference>
<gene>
    <name evidence="4" type="ORF">OHM77_04440</name>
</gene>
<dbReference type="GO" id="GO:0002143">
    <property type="term" value="P:tRNA wobble position uridine thiolation"/>
    <property type="evidence" value="ECO:0007669"/>
    <property type="project" value="TreeGrafter"/>
</dbReference>
<keyword evidence="3" id="KW-0963">Cytoplasm</keyword>
<dbReference type="InterPro" id="IPR007453">
    <property type="entry name" value="DsrC/TusE"/>
</dbReference>
<dbReference type="EMBL" id="CP107246">
    <property type="protein sequence ID" value="WIM06521.1"/>
    <property type="molecule type" value="Genomic_DNA"/>
</dbReference>
<dbReference type="AlphaFoldDB" id="A0AA49FLZ8"/>
<dbReference type="InterPro" id="IPR042072">
    <property type="entry name" value="DsrC-like_C"/>
</dbReference>
<dbReference type="InterPro" id="IPR025526">
    <property type="entry name" value="DsrC-like_dom_sf"/>
</dbReference>
<comment type="subcellular location">
    <subcellularLocation>
        <location evidence="1">Cytoplasm</location>
    </subcellularLocation>
</comment>
<dbReference type="SUPFAM" id="SSF69721">
    <property type="entry name" value="DsrC, the gamma subunit of dissimilatory sulfite reductase"/>
    <property type="match status" value="1"/>
</dbReference>
<proteinExistence type="inferred from homology"/>
<dbReference type="Gene3D" id="3.30.1420.10">
    <property type="match status" value="1"/>
</dbReference>
<sequence length="110" mass="12387">MGYVINGEEKEVDDYGFLLEPDFSEEAVAVIAEAEGIALTDDHWTVINYFREKFQEDGKTPNFRNFMKDMETVMPGADSKKMYDLFPHDGPAKQAVKIAGLPKPYGKAGY</sequence>
<accession>A0AA49FLZ8</accession>
<dbReference type="NCBIfam" id="TIGR03342">
    <property type="entry name" value="dsrC_tusE_dsvC"/>
    <property type="match status" value="1"/>
</dbReference>
<dbReference type="PIRSF" id="PIRSF006223">
    <property type="entry name" value="DsrC_TusE"/>
    <property type="match status" value="1"/>
</dbReference>
<evidence type="ECO:0000256" key="2">
    <source>
        <dbReference type="ARBA" id="ARBA00005718"/>
    </source>
</evidence>
<name>A0AA49FLZ8_9PROT</name>
<dbReference type="Pfam" id="PF04358">
    <property type="entry name" value="DsrC"/>
    <property type="match status" value="1"/>
</dbReference>
<evidence type="ECO:0000313" key="4">
    <source>
        <dbReference type="EMBL" id="WIM06521.1"/>
    </source>
</evidence>
<evidence type="ECO:0000256" key="3">
    <source>
        <dbReference type="ARBA" id="ARBA00022490"/>
    </source>
</evidence>
<dbReference type="Gene3D" id="1.10.10.370">
    <property type="entry name" value="DsrC-like protein, C-terminal domain"/>
    <property type="match status" value="1"/>
</dbReference>
<reference evidence="4" key="1">
    <citation type="journal article" date="2023" name="Nat. Microbiol.">
        <title>Enrichment and characterization of a nitric oxide-reducing microbial community in a continuous bioreactor.</title>
        <authorList>
            <person name="Garrido-Amador P."/>
            <person name="Stortenbeker N."/>
            <person name="Wessels H.J.C.T."/>
            <person name="Speth D.R."/>
            <person name="Garcia-Heredia I."/>
            <person name="Kartal B."/>
        </authorList>
    </citation>
    <scope>NUCLEOTIDE SEQUENCE</scope>
    <source>
        <strain evidence="4">MAG1</strain>
    </source>
</reference>
<dbReference type="PANTHER" id="PTHR37010">
    <property type="entry name" value="SULFURTRANSFERASE TUSE"/>
    <property type="match status" value="1"/>
</dbReference>
<dbReference type="PANTHER" id="PTHR37010:SF1">
    <property type="entry name" value="SULFURTRANSFERASE TUSE"/>
    <property type="match status" value="1"/>
</dbReference>
<dbReference type="KEGG" id="npv:OHM77_04440"/>
<dbReference type="InterPro" id="IPR043163">
    <property type="entry name" value="DsrC-like_N"/>
</dbReference>
<organism evidence="4">
    <name type="scientific">Candidatus Nitricoxidivorans perseverans</name>
    <dbReference type="NCBI Taxonomy" id="2975601"/>
    <lineage>
        <taxon>Bacteria</taxon>
        <taxon>Pseudomonadati</taxon>
        <taxon>Pseudomonadota</taxon>
        <taxon>Betaproteobacteria</taxon>
        <taxon>Nitrosomonadales</taxon>
        <taxon>Sterolibacteriaceae</taxon>
        <taxon>Candidatus Nitricoxidivorans</taxon>
    </lineage>
</organism>
<dbReference type="Proteomes" id="UP001234916">
    <property type="component" value="Chromosome"/>
</dbReference>
<protein>
    <submittedName>
        <fullName evidence="4">TusE/DsrC/DsvC family sulfur relay protein</fullName>
    </submittedName>
</protein>
<dbReference type="GO" id="GO:0005737">
    <property type="term" value="C:cytoplasm"/>
    <property type="evidence" value="ECO:0007669"/>
    <property type="project" value="UniProtKB-SubCell"/>
</dbReference>